<sequence>MPGETALIQPLPVERDTDGWWPHPDYTGKRHFYFGYPAQSPEQRKELRNL</sequence>
<gene>
    <name evidence="1" type="ORF">PS854_03340</name>
</gene>
<dbReference type="EMBL" id="CABVIF010000006">
    <property type="protein sequence ID" value="VVP11828.1"/>
    <property type="molecule type" value="Genomic_DNA"/>
</dbReference>
<reference evidence="1 2" key="1">
    <citation type="submission" date="2019-09" db="EMBL/GenBank/DDBJ databases">
        <authorList>
            <person name="Chandra G."/>
            <person name="Truman W A."/>
        </authorList>
    </citation>
    <scope>NUCLEOTIDE SEQUENCE [LARGE SCALE GENOMIC DNA]</scope>
    <source>
        <strain evidence="1">PS854</strain>
    </source>
</reference>
<evidence type="ECO:0000313" key="2">
    <source>
        <dbReference type="Proteomes" id="UP000327111"/>
    </source>
</evidence>
<dbReference type="AlphaFoldDB" id="A0A5E7LJR6"/>
<proteinExistence type="predicted"/>
<evidence type="ECO:0000313" key="1">
    <source>
        <dbReference type="EMBL" id="VVP11828.1"/>
    </source>
</evidence>
<protein>
    <submittedName>
        <fullName evidence="1">Uncharacterized protein</fullName>
    </submittedName>
</protein>
<name>A0A5E7LJR6_PSEFL</name>
<dbReference type="Proteomes" id="UP000327111">
    <property type="component" value="Unassembled WGS sequence"/>
</dbReference>
<accession>A0A5E7LJR6</accession>
<organism evidence="1 2">
    <name type="scientific">Pseudomonas fluorescens</name>
    <dbReference type="NCBI Taxonomy" id="294"/>
    <lineage>
        <taxon>Bacteria</taxon>
        <taxon>Pseudomonadati</taxon>
        <taxon>Pseudomonadota</taxon>
        <taxon>Gammaproteobacteria</taxon>
        <taxon>Pseudomonadales</taxon>
        <taxon>Pseudomonadaceae</taxon>
        <taxon>Pseudomonas</taxon>
    </lineage>
</organism>